<evidence type="ECO:0000313" key="2">
    <source>
        <dbReference type="Proteomes" id="UP000584824"/>
    </source>
</evidence>
<organism evidence="1 2">
    <name type="scientific">Allorhizobium borbori</name>
    <dbReference type="NCBI Taxonomy" id="485907"/>
    <lineage>
        <taxon>Bacteria</taxon>
        <taxon>Pseudomonadati</taxon>
        <taxon>Pseudomonadota</taxon>
        <taxon>Alphaproteobacteria</taxon>
        <taxon>Hyphomicrobiales</taxon>
        <taxon>Rhizobiaceae</taxon>
        <taxon>Rhizobium/Agrobacterium group</taxon>
        <taxon>Allorhizobium</taxon>
    </lineage>
</organism>
<dbReference type="Proteomes" id="UP000584824">
    <property type="component" value="Unassembled WGS sequence"/>
</dbReference>
<proteinExistence type="predicted"/>
<protein>
    <submittedName>
        <fullName evidence="1">Uncharacterized protein</fullName>
    </submittedName>
</protein>
<accession>A0A7W6P1G5</accession>
<gene>
    <name evidence="1" type="ORF">GGQ66_002111</name>
</gene>
<dbReference type="EMBL" id="JACIDU010000007">
    <property type="protein sequence ID" value="MBB4103553.1"/>
    <property type="molecule type" value="Genomic_DNA"/>
</dbReference>
<keyword evidence="2" id="KW-1185">Reference proteome</keyword>
<sequence>MMPLRTIAPRNIQATEDVIRAAQWLAERRGEAFGAAVSTVKARFGISAVEAADAIELALQMRTVRRAFG</sequence>
<reference evidence="1 2" key="1">
    <citation type="submission" date="2020-08" db="EMBL/GenBank/DDBJ databases">
        <title>Genomic Encyclopedia of Type Strains, Phase IV (KMG-IV): sequencing the most valuable type-strain genomes for metagenomic binning, comparative biology and taxonomic classification.</title>
        <authorList>
            <person name="Goeker M."/>
        </authorList>
    </citation>
    <scope>NUCLEOTIDE SEQUENCE [LARGE SCALE GENOMIC DNA]</scope>
    <source>
        <strain evidence="1 2">DSM 26385</strain>
    </source>
</reference>
<evidence type="ECO:0000313" key="1">
    <source>
        <dbReference type="EMBL" id="MBB4103553.1"/>
    </source>
</evidence>
<name>A0A7W6P1G5_9HYPH</name>
<comment type="caution">
    <text evidence="1">The sequence shown here is derived from an EMBL/GenBank/DDBJ whole genome shotgun (WGS) entry which is preliminary data.</text>
</comment>
<dbReference type="RefSeq" id="WP_183792190.1">
    <property type="nucleotide sequence ID" value="NZ_JACIDU010000007.1"/>
</dbReference>
<dbReference type="AlphaFoldDB" id="A0A7W6P1G5"/>